<dbReference type="RefSeq" id="XP_040664545.1">
    <property type="nucleotide sequence ID" value="XM_040811667.1"/>
</dbReference>
<dbReference type="Proteomes" id="UP000184073">
    <property type="component" value="Unassembled WGS sequence"/>
</dbReference>
<dbReference type="VEuPathDB" id="FungiDB:ASPVEDRAFT_38289"/>
<reference evidence="4" key="1">
    <citation type="journal article" date="2017" name="Genome Biol.">
        <title>Comparative genomics reveals high biological diversity and specific adaptations in the industrially and medically important fungal genus Aspergillus.</title>
        <authorList>
            <person name="de Vries R.P."/>
            <person name="Riley R."/>
            <person name="Wiebenga A."/>
            <person name="Aguilar-Osorio G."/>
            <person name="Amillis S."/>
            <person name="Uchima C.A."/>
            <person name="Anderluh G."/>
            <person name="Asadollahi M."/>
            <person name="Askin M."/>
            <person name="Barry K."/>
            <person name="Battaglia E."/>
            <person name="Bayram O."/>
            <person name="Benocci T."/>
            <person name="Braus-Stromeyer S.A."/>
            <person name="Caldana C."/>
            <person name="Canovas D."/>
            <person name="Cerqueira G.C."/>
            <person name="Chen F."/>
            <person name="Chen W."/>
            <person name="Choi C."/>
            <person name="Clum A."/>
            <person name="Dos Santos R.A."/>
            <person name="Damasio A.R."/>
            <person name="Diallinas G."/>
            <person name="Emri T."/>
            <person name="Fekete E."/>
            <person name="Flipphi M."/>
            <person name="Freyberg S."/>
            <person name="Gallo A."/>
            <person name="Gournas C."/>
            <person name="Habgood R."/>
            <person name="Hainaut M."/>
            <person name="Harispe M.L."/>
            <person name="Henrissat B."/>
            <person name="Hilden K.S."/>
            <person name="Hope R."/>
            <person name="Hossain A."/>
            <person name="Karabika E."/>
            <person name="Karaffa L."/>
            <person name="Karanyi Z."/>
            <person name="Krasevec N."/>
            <person name="Kuo A."/>
            <person name="Kusch H."/>
            <person name="LaButti K."/>
            <person name="Lagendijk E.L."/>
            <person name="Lapidus A."/>
            <person name="Levasseur A."/>
            <person name="Lindquist E."/>
            <person name="Lipzen A."/>
            <person name="Logrieco A.F."/>
            <person name="MacCabe A."/>
            <person name="Maekelae M.R."/>
            <person name="Malavazi I."/>
            <person name="Melin P."/>
            <person name="Meyer V."/>
            <person name="Mielnichuk N."/>
            <person name="Miskei M."/>
            <person name="Molnar A.P."/>
            <person name="Mule G."/>
            <person name="Ngan C.Y."/>
            <person name="Orejas M."/>
            <person name="Orosz E."/>
            <person name="Ouedraogo J.P."/>
            <person name="Overkamp K.M."/>
            <person name="Park H.-S."/>
            <person name="Perrone G."/>
            <person name="Piumi F."/>
            <person name="Punt P.J."/>
            <person name="Ram A.F."/>
            <person name="Ramon A."/>
            <person name="Rauscher S."/>
            <person name="Record E."/>
            <person name="Riano-Pachon D.M."/>
            <person name="Robert V."/>
            <person name="Roehrig J."/>
            <person name="Ruller R."/>
            <person name="Salamov A."/>
            <person name="Salih N.S."/>
            <person name="Samson R.A."/>
            <person name="Sandor E."/>
            <person name="Sanguinetti M."/>
            <person name="Schuetze T."/>
            <person name="Sepcic K."/>
            <person name="Shelest E."/>
            <person name="Sherlock G."/>
            <person name="Sophianopoulou V."/>
            <person name="Squina F.M."/>
            <person name="Sun H."/>
            <person name="Susca A."/>
            <person name="Todd R.B."/>
            <person name="Tsang A."/>
            <person name="Unkles S.E."/>
            <person name="van de Wiele N."/>
            <person name="van Rossen-Uffink D."/>
            <person name="Oliveira J.V."/>
            <person name="Vesth T.C."/>
            <person name="Visser J."/>
            <person name="Yu J.-H."/>
            <person name="Zhou M."/>
            <person name="Andersen M.R."/>
            <person name="Archer D.B."/>
            <person name="Baker S.E."/>
            <person name="Benoit I."/>
            <person name="Brakhage A.A."/>
            <person name="Braus G.H."/>
            <person name="Fischer R."/>
            <person name="Frisvad J.C."/>
            <person name="Goldman G.H."/>
            <person name="Houbraken J."/>
            <person name="Oakley B."/>
            <person name="Pocsi I."/>
            <person name="Scazzocchio C."/>
            <person name="Seiboth B."/>
            <person name="vanKuyk P.A."/>
            <person name="Wortman J."/>
            <person name="Dyer P.S."/>
            <person name="Grigoriev I.V."/>
        </authorList>
    </citation>
    <scope>NUCLEOTIDE SEQUENCE [LARGE SCALE GENOMIC DNA]</scope>
    <source>
        <strain evidence="4">CBS 583.65</strain>
    </source>
</reference>
<evidence type="ECO:0000313" key="3">
    <source>
        <dbReference type="EMBL" id="OJI98782.1"/>
    </source>
</evidence>
<protein>
    <submittedName>
        <fullName evidence="3">Uncharacterized protein</fullName>
    </submittedName>
</protein>
<dbReference type="AlphaFoldDB" id="A0A1L9PBD5"/>
<keyword evidence="2" id="KW-1133">Transmembrane helix</keyword>
<keyword evidence="4" id="KW-1185">Reference proteome</keyword>
<gene>
    <name evidence="3" type="ORF">ASPVEDRAFT_38289</name>
</gene>
<sequence length="102" mass="10985">MPPGSLNLGTRSKPANPARSTRNTAFLSIFGVIATGYALLRYQTLRNGLLEEEDVAHSTGEAKIGRSKFVSQKDVNATMGDPPTGQGHVARSPRKASNREDF</sequence>
<keyword evidence="2" id="KW-0472">Membrane</keyword>
<evidence type="ECO:0000313" key="4">
    <source>
        <dbReference type="Proteomes" id="UP000184073"/>
    </source>
</evidence>
<proteinExistence type="predicted"/>
<evidence type="ECO:0000256" key="2">
    <source>
        <dbReference type="SAM" id="Phobius"/>
    </source>
</evidence>
<dbReference type="EMBL" id="KV878126">
    <property type="protein sequence ID" value="OJI98782.1"/>
    <property type="molecule type" value="Genomic_DNA"/>
</dbReference>
<dbReference type="GeneID" id="63727178"/>
<feature type="transmembrane region" description="Helical" evidence="2">
    <location>
        <begin position="20"/>
        <end position="40"/>
    </location>
</feature>
<dbReference type="OrthoDB" id="4480828at2759"/>
<evidence type="ECO:0000256" key="1">
    <source>
        <dbReference type="SAM" id="MobiDB-lite"/>
    </source>
</evidence>
<keyword evidence="2" id="KW-0812">Transmembrane</keyword>
<name>A0A1L9PBD5_ASPVE</name>
<feature type="region of interest" description="Disordered" evidence="1">
    <location>
        <begin position="66"/>
        <end position="102"/>
    </location>
</feature>
<accession>A0A1L9PBD5</accession>
<organism evidence="3 4">
    <name type="scientific">Aspergillus versicolor CBS 583.65</name>
    <dbReference type="NCBI Taxonomy" id="1036611"/>
    <lineage>
        <taxon>Eukaryota</taxon>
        <taxon>Fungi</taxon>
        <taxon>Dikarya</taxon>
        <taxon>Ascomycota</taxon>
        <taxon>Pezizomycotina</taxon>
        <taxon>Eurotiomycetes</taxon>
        <taxon>Eurotiomycetidae</taxon>
        <taxon>Eurotiales</taxon>
        <taxon>Aspergillaceae</taxon>
        <taxon>Aspergillus</taxon>
        <taxon>Aspergillus subgen. Nidulantes</taxon>
    </lineage>
</organism>
<feature type="region of interest" description="Disordered" evidence="1">
    <location>
        <begin position="1"/>
        <end position="21"/>
    </location>
</feature>